<feature type="transmembrane region" description="Helical" evidence="9">
    <location>
        <begin position="205"/>
        <end position="227"/>
    </location>
</feature>
<dbReference type="PROSITE" id="PS00218">
    <property type="entry name" value="AMINO_ACID_PERMEASE_1"/>
    <property type="match status" value="1"/>
</dbReference>
<feature type="transmembrane region" description="Helical" evidence="9">
    <location>
        <begin position="439"/>
        <end position="458"/>
    </location>
</feature>
<dbReference type="InterPro" id="IPR004840">
    <property type="entry name" value="Amino_acid_permease_CS"/>
</dbReference>
<feature type="transmembrane region" description="Helical" evidence="9">
    <location>
        <begin position="55"/>
        <end position="76"/>
    </location>
</feature>
<evidence type="ECO:0000256" key="9">
    <source>
        <dbReference type="SAM" id="Phobius"/>
    </source>
</evidence>
<comment type="subcellular location">
    <subcellularLocation>
        <location evidence="1">Membrane</location>
        <topology evidence="1">Multi-pass membrane protein</topology>
    </subcellularLocation>
</comment>
<feature type="region of interest" description="Disordered" evidence="8">
    <location>
        <begin position="481"/>
        <end position="500"/>
    </location>
</feature>
<feature type="transmembrane region" description="Helical" evidence="9">
    <location>
        <begin position="96"/>
        <end position="115"/>
    </location>
</feature>
<gene>
    <name evidence="11" type="ORF">R6G71_08600</name>
    <name evidence="12" type="ORF">SAMN05421878_11114</name>
</gene>
<name>A0A1G7DH12_9ACTO</name>
<dbReference type="EMBL" id="JAWNFU010000006">
    <property type="protein sequence ID" value="MDY5154094.1"/>
    <property type="molecule type" value="Genomic_DNA"/>
</dbReference>
<reference evidence="13" key="2">
    <citation type="submission" date="2016-10" db="EMBL/GenBank/DDBJ databases">
        <authorList>
            <person name="Varghese N."/>
        </authorList>
    </citation>
    <scope>NUCLEOTIDE SEQUENCE [LARGE SCALE GENOMIC DNA]</scope>
    <source>
        <strain evidence="13">DSM 20639</strain>
    </source>
</reference>
<accession>A0A1G7DH12</accession>
<proteinExistence type="inferred from homology"/>
<evidence type="ECO:0000256" key="5">
    <source>
        <dbReference type="ARBA" id="ARBA00022970"/>
    </source>
</evidence>
<evidence type="ECO:0000256" key="2">
    <source>
        <dbReference type="ARBA" id="ARBA00008583"/>
    </source>
</evidence>
<keyword evidence="4 9" id="KW-0812">Transmembrane</keyword>
<feature type="transmembrane region" description="Helical" evidence="9">
    <location>
        <begin position="167"/>
        <end position="185"/>
    </location>
</feature>
<evidence type="ECO:0000256" key="3">
    <source>
        <dbReference type="ARBA" id="ARBA00022448"/>
    </source>
</evidence>
<dbReference type="GO" id="GO:0006865">
    <property type="term" value="P:amino acid transport"/>
    <property type="evidence" value="ECO:0007669"/>
    <property type="project" value="UniProtKB-KW"/>
</dbReference>
<dbReference type="GO" id="GO:0016020">
    <property type="term" value="C:membrane"/>
    <property type="evidence" value="ECO:0007669"/>
    <property type="project" value="UniProtKB-SubCell"/>
</dbReference>
<keyword evidence="3" id="KW-0813">Transport</keyword>
<dbReference type="PANTHER" id="PTHR43495:SF5">
    <property type="entry name" value="GAMMA-AMINOBUTYRIC ACID PERMEASE"/>
    <property type="match status" value="1"/>
</dbReference>
<feature type="transmembrane region" description="Helical" evidence="9">
    <location>
        <begin position="372"/>
        <end position="391"/>
    </location>
</feature>
<evidence type="ECO:0000256" key="7">
    <source>
        <dbReference type="ARBA" id="ARBA00023136"/>
    </source>
</evidence>
<evidence type="ECO:0000256" key="4">
    <source>
        <dbReference type="ARBA" id="ARBA00022692"/>
    </source>
</evidence>
<dbReference type="FunFam" id="1.20.1740.10:FF:000001">
    <property type="entry name" value="Amino acid permease"/>
    <property type="match status" value="1"/>
</dbReference>
<evidence type="ECO:0000256" key="8">
    <source>
        <dbReference type="SAM" id="MobiDB-lite"/>
    </source>
</evidence>
<keyword evidence="7 9" id="KW-0472">Membrane</keyword>
<dbReference type="Proteomes" id="UP001273799">
    <property type="component" value="Unassembled WGS sequence"/>
</dbReference>
<keyword evidence="5" id="KW-0029">Amino-acid transport</keyword>
<feature type="domain" description="Amino acid permease/ SLC12A" evidence="10">
    <location>
        <begin position="26"/>
        <end position="442"/>
    </location>
</feature>
<comment type="similarity">
    <text evidence="2">Belongs to the amino acid-polyamine-organocation (APC) superfamily. Amino acid transporter (AAT) (TC 2.A.3.1) family.</text>
</comment>
<evidence type="ECO:0000259" key="10">
    <source>
        <dbReference type="Pfam" id="PF00324"/>
    </source>
</evidence>
<dbReference type="Proteomes" id="UP000182744">
    <property type="component" value="Unassembled WGS sequence"/>
</dbReference>
<evidence type="ECO:0000313" key="11">
    <source>
        <dbReference type="EMBL" id="MDY5154094.1"/>
    </source>
</evidence>
<dbReference type="Gene3D" id="1.20.1740.10">
    <property type="entry name" value="Amino acid/polyamine transporter I"/>
    <property type="match status" value="1"/>
</dbReference>
<dbReference type="GO" id="GO:0055085">
    <property type="term" value="P:transmembrane transport"/>
    <property type="evidence" value="ECO:0007669"/>
    <property type="project" value="InterPro"/>
</dbReference>
<reference evidence="12" key="1">
    <citation type="submission" date="2016-10" db="EMBL/GenBank/DDBJ databases">
        <authorList>
            <person name="de Groot N.N."/>
        </authorList>
    </citation>
    <scope>NUCLEOTIDE SEQUENCE [LARGE SCALE GENOMIC DNA]</scope>
    <source>
        <strain evidence="12">DSM 20639</strain>
    </source>
</reference>
<feature type="transmembrane region" description="Helical" evidence="9">
    <location>
        <begin position="290"/>
        <end position="312"/>
    </location>
</feature>
<feature type="transmembrane region" description="Helical" evidence="9">
    <location>
        <begin position="135"/>
        <end position="155"/>
    </location>
</feature>
<evidence type="ECO:0000256" key="6">
    <source>
        <dbReference type="ARBA" id="ARBA00022989"/>
    </source>
</evidence>
<evidence type="ECO:0000313" key="13">
    <source>
        <dbReference type="Proteomes" id="UP000182744"/>
    </source>
</evidence>
<evidence type="ECO:0000313" key="12">
    <source>
        <dbReference type="EMBL" id="SDE50310.1"/>
    </source>
</evidence>
<dbReference type="RefSeq" id="WP_256332570.1">
    <property type="nucleotide sequence ID" value="NZ_FNAU01000011.1"/>
</dbReference>
<dbReference type="PIRSF" id="PIRSF006060">
    <property type="entry name" value="AA_transporter"/>
    <property type="match status" value="1"/>
</dbReference>
<keyword evidence="13" id="KW-1185">Reference proteome</keyword>
<keyword evidence="6 9" id="KW-1133">Transmembrane helix</keyword>
<dbReference type="PANTHER" id="PTHR43495">
    <property type="entry name" value="GABA PERMEASE"/>
    <property type="match status" value="1"/>
</dbReference>
<organism evidence="12 13">
    <name type="scientific">Actinobaculum suis</name>
    <dbReference type="NCBI Taxonomy" id="1657"/>
    <lineage>
        <taxon>Bacteria</taxon>
        <taxon>Bacillati</taxon>
        <taxon>Actinomycetota</taxon>
        <taxon>Actinomycetes</taxon>
        <taxon>Actinomycetales</taxon>
        <taxon>Actinomycetaceae</taxon>
        <taxon>Actinobaculum</taxon>
    </lineage>
</organism>
<feature type="transmembrane region" description="Helical" evidence="9">
    <location>
        <begin position="21"/>
        <end position="43"/>
    </location>
</feature>
<protein>
    <submittedName>
        <fullName evidence="11">Amino acid permease</fullName>
    </submittedName>
    <submittedName>
        <fullName evidence="12">L-asparagine transporter</fullName>
    </submittedName>
</protein>
<dbReference type="Pfam" id="PF00324">
    <property type="entry name" value="AA_permease"/>
    <property type="match status" value="1"/>
</dbReference>
<sequence>MAQKNLGNKKAGMHTELSRQLTSPQIAMIALSGALGTGLFLGAGSTIQHAGPATVISYMLAGSLALAVVWALAELVSAHPVPGGHGTVAASYLGRFGGYLTRWNFAVTMLVAVGAEVTASAKYLHRWLPWLDQGLGTVLCSLFIVSLNLATVRLYGTSEYWFSMIKVVAISVFILLGLVIVFFGLPEQEPIGFVNLTGHDGFMPYGVPGILAAACMAVFSFGGIENVSVSAAESQHPERDIPRAAHTMIWRLLLFYVGAILVVVMIQPWTVTAQPLASIEQSPFVIALDAAGIPGAGHIMNAVLLVAALSAANGCLYSSSRMIHALAIDGMAPAFAARSSAHGAPRGAVLIATLGMVIASVLAIVSPDAAFSYLYGCATVGILVTWVLTMLTHLAFRRHRAQLGLPDAPARLWGAPVVPVLVIVASIAIFVALFWLIPVAWYAGIPYLILLSASYLLVRRSPALAPVRDLAAEEYAELHGHKPGPLSPGAAQANTQNTNE</sequence>
<evidence type="ECO:0000256" key="1">
    <source>
        <dbReference type="ARBA" id="ARBA00004141"/>
    </source>
</evidence>
<feature type="transmembrane region" description="Helical" evidence="9">
    <location>
        <begin position="348"/>
        <end position="366"/>
    </location>
</feature>
<dbReference type="EMBL" id="FNAU01000011">
    <property type="protein sequence ID" value="SDE50310.1"/>
    <property type="molecule type" value="Genomic_DNA"/>
</dbReference>
<feature type="transmembrane region" description="Helical" evidence="9">
    <location>
        <begin position="248"/>
        <end position="270"/>
    </location>
</feature>
<feature type="transmembrane region" description="Helical" evidence="9">
    <location>
        <begin position="412"/>
        <end position="433"/>
    </location>
</feature>
<dbReference type="AlphaFoldDB" id="A0A1G7DH12"/>
<reference evidence="11" key="3">
    <citation type="submission" date="2023-10" db="EMBL/GenBank/DDBJ databases">
        <title>Whole Genome based description of the genera Actinobaculum and Actinotignum reveals a complex phylogenetic relationship within the species included in the genus Actinotignum.</title>
        <authorList>
            <person name="Jensen C.S."/>
            <person name="Dargis R."/>
            <person name="Kemp M."/>
            <person name="Christensen J.J."/>
        </authorList>
    </citation>
    <scope>NUCLEOTIDE SEQUENCE</scope>
    <source>
        <strain evidence="11">Actinobaculum_suis_CCUG19206T</strain>
    </source>
</reference>
<dbReference type="InterPro" id="IPR004841">
    <property type="entry name" value="AA-permease/SLC12A_dom"/>
</dbReference>